<accession>A0A7S4BH29</accession>
<evidence type="ECO:0000313" key="2">
    <source>
        <dbReference type="EMBL" id="CAE0765729.1"/>
    </source>
</evidence>
<dbReference type="EMBL" id="HBIZ01028848">
    <property type="protein sequence ID" value="CAE0765729.1"/>
    <property type="molecule type" value="Transcribed_RNA"/>
</dbReference>
<feature type="region of interest" description="Disordered" evidence="1">
    <location>
        <begin position="45"/>
        <end position="68"/>
    </location>
</feature>
<protein>
    <submittedName>
        <fullName evidence="2">Uncharacterized protein</fullName>
    </submittedName>
</protein>
<dbReference type="AlphaFoldDB" id="A0A7S4BH29"/>
<proteinExistence type="predicted"/>
<reference evidence="2" key="1">
    <citation type="submission" date="2021-01" db="EMBL/GenBank/DDBJ databases">
        <authorList>
            <person name="Corre E."/>
            <person name="Pelletier E."/>
            <person name="Niang G."/>
            <person name="Scheremetjew M."/>
            <person name="Finn R."/>
            <person name="Kale V."/>
            <person name="Holt S."/>
            <person name="Cochrane G."/>
            <person name="Meng A."/>
            <person name="Brown T."/>
            <person name="Cohen L."/>
        </authorList>
    </citation>
    <scope>NUCLEOTIDE SEQUENCE</scope>
    <source>
        <strain evidence="2">CCMP645</strain>
    </source>
</reference>
<name>A0A7S4BH29_CHRCT</name>
<organism evidence="2">
    <name type="scientific">Chrysotila carterae</name>
    <name type="common">Marine alga</name>
    <name type="synonym">Syracosphaera carterae</name>
    <dbReference type="NCBI Taxonomy" id="13221"/>
    <lineage>
        <taxon>Eukaryota</taxon>
        <taxon>Haptista</taxon>
        <taxon>Haptophyta</taxon>
        <taxon>Prymnesiophyceae</taxon>
        <taxon>Isochrysidales</taxon>
        <taxon>Isochrysidaceae</taxon>
        <taxon>Chrysotila</taxon>
    </lineage>
</organism>
<gene>
    <name evidence="2" type="ORF">PCAR00345_LOCUS18341</name>
</gene>
<sequence length="103" mass="10739">MVGACGGAFRLRAIILARARKTKHERYSVGERALHSPMPQKQLSVPHYLSHSPFPRIHSHSARHGAGGGDASCAGRGDACAGCVDACAGLGNRHAVSDLVPTS</sequence>
<evidence type="ECO:0000256" key="1">
    <source>
        <dbReference type="SAM" id="MobiDB-lite"/>
    </source>
</evidence>